<accession>A0A0G1BLQ1</accession>
<keyword evidence="1" id="KW-0472">Membrane</keyword>
<feature type="transmembrane region" description="Helical" evidence="1">
    <location>
        <begin position="46"/>
        <end position="67"/>
    </location>
</feature>
<dbReference type="STRING" id="1618756.UV12_C0010G0013"/>
<dbReference type="AlphaFoldDB" id="A0A0G1BLQ1"/>
<feature type="transmembrane region" description="Helical" evidence="1">
    <location>
        <begin position="74"/>
        <end position="94"/>
    </location>
</feature>
<reference evidence="2 3" key="1">
    <citation type="journal article" date="2015" name="Nature">
        <title>rRNA introns, odd ribosomes, and small enigmatic genomes across a large radiation of phyla.</title>
        <authorList>
            <person name="Brown C.T."/>
            <person name="Hug L.A."/>
            <person name="Thomas B.C."/>
            <person name="Sharon I."/>
            <person name="Castelle C.J."/>
            <person name="Singh A."/>
            <person name="Wilkins M.J."/>
            <person name="Williams K.H."/>
            <person name="Banfield J.F."/>
        </authorList>
    </citation>
    <scope>NUCLEOTIDE SEQUENCE [LARGE SCALE GENOMIC DNA]</scope>
</reference>
<keyword evidence="1" id="KW-0812">Transmembrane</keyword>
<name>A0A0G1BLQ1_9BACT</name>
<proteinExistence type="predicted"/>
<feature type="transmembrane region" description="Helical" evidence="1">
    <location>
        <begin position="114"/>
        <end position="131"/>
    </location>
</feature>
<sequence length="137" mass="15004">MKHIGTYIGLVTMFAIPTIAFSQTVEPLGALQEFIVPDDPSNMLETISLWSLLIVASVTSAMVWIGGRHMHGGVFGSVLTFFSIGMTLVFLGFATEVPWFESINHTYLKVTHDSLYTIGYVFMGVAASKLLKVIKGE</sequence>
<organism evidence="2 3">
    <name type="scientific">Candidatus Nomurabacteria bacterium GW2011_GWC2_42_20</name>
    <dbReference type="NCBI Taxonomy" id="1618756"/>
    <lineage>
        <taxon>Bacteria</taxon>
        <taxon>Candidatus Nomuraibacteriota</taxon>
    </lineage>
</organism>
<dbReference type="Proteomes" id="UP000034704">
    <property type="component" value="Unassembled WGS sequence"/>
</dbReference>
<protein>
    <submittedName>
        <fullName evidence="2">Uncharacterized protein</fullName>
    </submittedName>
</protein>
<evidence type="ECO:0000256" key="1">
    <source>
        <dbReference type="SAM" id="Phobius"/>
    </source>
</evidence>
<dbReference type="EMBL" id="LCDG01000010">
    <property type="protein sequence ID" value="KKS47196.1"/>
    <property type="molecule type" value="Genomic_DNA"/>
</dbReference>
<gene>
    <name evidence="2" type="ORF">UV12_C0010G0013</name>
</gene>
<evidence type="ECO:0000313" key="2">
    <source>
        <dbReference type="EMBL" id="KKS47196.1"/>
    </source>
</evidence>
<keyword evidence="1" id="KW-1133">Transmembrane helix</keyword>
<evidence type="ECO:0000313" key="3">
    <source>
        <dbReference type="Proteomes" id="UP000034704"/>
    </source>
</evidence>
<comment type="caution">
    <text evidence="2">The sequence shown here is derived from an EMBL/GenBank/DDBJ whole genome shotgun (WGS) entry which is preliminary data.</text>
</comment>